<reference evidence="3" key="2">
    <citation type="submission" date="2023-05" db="EMBL/GenBank/DDBJ databases">
        <authorList>
            <consortium name="Lawrence Berkeley National Laboratory"/>
            <person name="Steindorff A."/>
            <person name="Hensen N."/>
            <person name="Bonometti L."/>
            <person name="Westerberg I."/>
            <person name="Brannstrom I.O."/>
            <person name="Guillou S."/>
            <person name="Cros-Aarteil S."/>
            <person name="Calhoun S."/>
            <person name="Haridas S."/>
            <person name="Kuo A."/>
            <person name="Mondo S."/>
            <person name="Pangilinan J."/>
            <person name="Riley R."/>
            <person name="Labutti K."/>
            <person name="Andreopoulos B."/>
            <person name="Lipzen A."/>
            <person name="Chen C."/>
            <person name="Yanf M."/>
            <person name="Daum C."/>
            <person name="Ng V."/>
            <person name="Clum A."/>
            <person name="Ohm R."/>
            <person name="Martin F."/>
            <person name="Silar P."/>
            <person name="Natvig D."/>
            <person name="Lalanne C."/>
            <person name="Gautier V."/>
            <person name="Ament-Velasquez S.L."/>
            <person name="Kruys A."/>
            <person name="Hutchinson M.I."/>
            <person name="Powell A.J."/>
            <person name="Barry K."/>
            <person name="Miller A.N."/>
            <person name="Grigoriev I.V."/>
            <person name="Debuchy R."/>
            <person name="Gladieux P."/>
            <person name="Thoren M.H."/>
            <person name="Johannesson H."/>
        </authorList>
    </citation>
    <scope>NUCLEOTIDE SEQUENCE</scope>
    <source>
        <strain evidence="3">PSN309</strain>
    </source>
</reference>
<feature type="region of interest" description="Disordered" evidence="1">
    <location>
        <begin position="155"/>
        <end position="218"/>
    </location>
</feature>
<evidence type="ECO:0000256" key="2">
    <source>
        <dbReference type="SAM" id="Phobius"/>
    </source>
</evidence>
<organism evidence="3 4">
    <name type="scientific">Podospora australis</name>
    <dbReference type="NCBI Taxonomy" id="1536484"/>
    <lineage>
        <taxon>Eukaryota</taxon>
        <taxon>Fungi</taxon>
        <taxon>Dikarya</taxon>
        <taxon>Ascomycota</taxon>
        <taxon>Pezizomycotina</taxon>
        <taxon>Sordariomycetes</taxon>
        <taxon>Sordariomycetidae</taxon>
        <taxon>Sordariales</taxon>
        <taxon>Podosporaceae</taxon>
        <taxon>Podospora</taxon>
    </lineage>
</organism>
<feature type="transmembrane region" description="Helical" evidence="2">
    <location>
        <begin position="20"/>
        <end position="44"/>
    </location>
</feature>
<keyword evidence="2" id="KW-0472">Membrane</keyword>
<dbReference type="AlphaFoldDB" id="A0AAN6WVI5"/>
<feature type="region of interest" description="Disordered" evidence="1">
    <location>
        <begin position="93"/>
        <end position="123"/>
    </location>
</feature>
<keyword evidence="2" id="KW-0812">Transmembrane</keyword>
<keyword evidence="2" id="KW-1133">Transmembrane helix</keyword>
<name>A0AAN6WVI5_9PEZI</name>
<comment type="caution">
    <text evidence="3">The sequence shown here is derived from an EMBL/GenBank/DDBJ whole genome shotgun (WGS) entry which is preliminary data.</text>
</comment>
<feature type="compositionally biased region" description="Basic residues" evidence="1">
    <location>
        <begin position="208"/>
        <end position="218"/>
    </location>
</feature>
<proteinExistence type="predicted"/>
<sequence>MAPYLSVLTPRNDSNNSNHNVVPIVASIVGGIIVLVALVTALTLCQIRRRKFEKAKQRNPYLTKEEFMRRQKMSEADLFREQEHWRGHMIKKSLASRSSNSLRQTQSTQSTPSIPAAPVAPPAADMDQLEREICELERKESKKLKTDWKEWEARARHERSTSAPYPHPIAASNNPEVLPLVTMPNKTKRRSRDRFSWSSIPPLVPPRHPARRLRASHG</sequence>
<evidence type="ECO:0000256" key="1">
    <source>
        <dbReference type="SAM" id="MobiDB-lite"/>
    </source>
</evidence>
<dbReference type="EMBL" id="MU864384">
    <property type="protein sequence ID" value="KAK4188741.1"/>
    <property type="molecule type" value="Genomic_DNA"/>
</dbReference>
<gene>
    <name evidence="3" type="ORF">QBC35DRAFT_185031</name>
</gene>
<feature type="compositionally biased region" description="Polar residues" evidence="1">
    <location>
        <begin position="95"/>
        <end position="111"/>
    </location>
</feature>
<accession>A0AAN6WVI5</accession>
<keyword evidence="4" id="KW-1185">Reference proteome</keyword>
<evidence type="ECO:0000313" key="4">
    <source>
        <dbReference type="Proteomes" id="UP001302126"/>
    </source>
</evidence>
<evidence type="ECO:0000313" key="3">
    <source>
        <dbReference type="EMBL" id="KAK4188741.1"/>
    </source>
</evidence>
<protein>
    <submittedName>
        <fullName evidence="3">Uncharacterized protein</fullName>
    </submittedName>
</protein>
<reference evidence="3" key="1">
    <citation type="journal article" date="2023" name="Mol. Phylogenet. Evol.">
        <title>Genome-scale phylogeny and comparative genomics of the fungal order Sordariales.</title>
        <authorList>
            <person name="Hensen N."/>
            <person name="Bonometti L."/>
            <person name="Westerberg I."/>
            <person name="Brannstrom I.O."/>
            <person name="Guillou S."/>
            <person name="Cros-Aarteil S."/>
            <person name="Calhoun S."/>
            <person name="Haridas S."/>
            <person name="Kuo A."/>
            <person name="Mondo S."/>
            <person name="Pangilinan J."/>
            <person name="Riley R."/>
            <person name="LaButti K."/>
            <person name="Andreopoulos B."/>
            <person name="Lipzen A."/>
            <person name="Chen C."/>
            <person name="Yan M."/>
            <person name="Daum C."/>
            <person name="Ng V."/>
            <person name="Clum A."/>
            <person name="Steindorff A."/>
            <person name="Ohm R.A."/>
            <person name="Martin F."/>
            <person name="Silar P."/>
            <person name="Natvig D.O."/>
            <person name="Lalanne C."/>
            <person name="Gautier V."/>
            <person name="Ament-Velasquez S.L."/>
            <person name="Kruys A."/>
            <person name="Hutchinson M.I."/>
            <person name="Powell A.J."/>
            <person name="Barry K."/>
            <person name="Miller A.N."/>
            <person name="Grigoriev I.V."/>
            <person name="Debuchy R."/>
            <person name="Gladieux P."/>
            <person name="Hiltunen Thoren M."/>
            <person name="Johannesson H."/>
        </authorList>
    </citation>
    <scope>NUCLEOTIDE SEQUENCE</scope>
    <source>
        <strain evidence="3">PSN309</strain>
    </source>
</reference>
<dbReference type="Proteomes" id="UP001302126">
    <property type="component" value="Unassembled WGS sequence"/>
</dbReference>